<sequence length="394" mass="45789">MAGSKLAAKTDLHPFHFRAQLPFGGDLDAAFSPREIVDWVERFSIFDRFVLGTHPPNFFRISTKFSQGEYLDACRKAIERVRLGFSGEVFSGIECDLVVGRGKFSFRPGEALLKRFNPDISIIGFHFHHSLTYGGLYDMKLSDVVSALRWALTCGLFNVISHPFEILSRIFTEDPSEFEKIANLALENRVAFEINADKGFFEKPLKKLAKNGNFFSFGGDLHALSYWLKRDWEGLEVPDRDIFLLERVLGLTRDVADKEKAYWREMDPMFRELPYASSKRWALRRNLIRLYKSYLEPDVFGQELDKIIAIFGRLEGGVVESHVKELNSIYKRWEGEPKKKDRMRAERYFLQVPLTSNEIEIYAQWLDRAFELGLKKEQLVNTWDTPELKNFLKL</sequence>
<evidence type="ECO:0008006" key="2">
    <source>
        <dbReference type="Google" id="ProtNLM"/>
    </source>
</evidence>
<dbReference type="SUPFAM" id="SSF89550">
    <property type="entry name" value="PHP domain-like"/>
    <property type="match status" value="1"/>
</dbReference>
<proteinExistence type="predicted"/>
<accession>A0A7C1NY83</accession>
<dbReference type="InterPro" id="IPR016195">
    <property type="entry name" value="Pol/histidinol_Pase-like"/>
</dbReference>
<dbReference type="Proteomes" id="UP000885744">
    <property type="component" value="Unassembled WGS sequence"/>
</dbReference>
<dbReference type="EMBL" id="DRHH01000012">
    <property type="protein sequence ID" value="HEB13844.1"/>
    <property type="molecule type" value="Genomic_DNA"/>
</dbReference>
<protein>
    <recommendedName>
        <fullName evidence="2">PHP domain-containing protein</fullName>
    </recommendedName>
</protein>
<name>A0A7C1NY83_UNCKA</name>
<comment type="caution">
    <text evidence="1">The sequence shown here is derived from an EMBL/GenBank/DDBJ whole genome shotgun (WGS) entry which is preliminary data.</text>
</comment>
<gene>
    <name evidence="1" type="ORF">ENI09_00325</name>
</gene>
<dbReference type="AlphaFoldDB" id="A0A7C1NY83"/>
<evidence type="ECO:0000313" key="1">
    <source>
        <dbReference type="EMBL" id="HEB13844.1"/>
    </source>
</evidence>
<organism evidence="1">
    <name type="scientific">candidate division WWE3 bacterium</name>
    <dbReference type="NCBI Taxonomy" id="2053526"/>
    <lineage>
        <taxon>Bacteria</taxon>
        <taxon>Katanobacteria</taxon>
    </lineage>
</organism>
<reference evidence="1" key="1">
    <citation type="journal article" date="2020" name="mSystems">
        <title>Genome- and Community-Level Interaction Insights into Carbon Utilization and Element Cycling Functions of Hydrothermarchaeota in Hydrothermal Sediment.</title>
        <authorList>
            <person name="Zhou Z."/>
            <person name="Liu Y."/>
            <person name="Xu W."/>
            <person name="Pan J."/>
            <person name="Luo Z.H."/>
            <person name="Li M."/>
        </authorList>
    </citation>
    <scope>NUCLEOTIDE SEQUENCE [LARGE SCALE GENOMIC DNA]</scope>
    <source>
        <strain evidence="1">HyVt-365</strain>
    </source>
</reference>
<dbReference type="Gene3D" id="3.20.20.140">
    <property type="entry name" value="Metal-dependent hydrolases"/>
    <property type="match status" value="1"/>
</dbReference>